<protein>
    <submittedName>
        <fullName evidence="5">LacI family transcriptional regulator</fullName>
    </submittedName>
</protein>
<proteinExistence type="predicted"/>
<dbReference type="Pfam" id="PF00356">
    <property type="entry name" value="LacI"/>
    <property type="match status" value="1"/>
</dbReference>
<accession>A0ABY4ILY8</accession>
<dbReference type="Proteomes" id="UP000831963">
    <property type="component" value="Chromosome"/>
</dbReference>
<evidence type="ECO:0000256" key="1">
    <source>
        <dbReference type="ARBA" id="ARBA00023015"/>
    </source>
</evidence>
<reference evidence="5 6" key="1">
    <citation type="submission" date="2021-06" db="EMBL/GenBank/DDBJ databases">
        <title>Genome-based taxonomic framework of Microbacterium strains isolated from marine environment, the description of four new species and reclassification of four preexisting species.</title>
        <authorList>
            <person name="Lee S.D."/>
            <person name="Kim S.-M."/>
            <person name="Byeon Y.-S."/>
            <person name="Yang H.L."/>
            <person name="Kim I.S."/>
        </authorList>
    </citation>
    <scope>NUCLEOTIDE SEQUENCE [LARGE SCALE GENOMIC DNA]</scope>
    <source>
        <strain evidence="5 6">SSW1-36</strain>
    </source>
</reference>
<evidence type="ECO:0000313" key="6">
    <source>
        <dbReference type="Proteomes" id="UP000831963"/>
    </source>
</evidence>
<gene>
    <name evidence="5" type="ORF">KV396_03730</name>
</gene>
<dbReference type="PROSITE" id="PS50932">
    <property type="entry name" value="HTH_LACI_2"/>
    <property type="match status" value="1"/>
</dbReference>
<dbReference type="Pfam" id="PF13377">
    <property type="entry name" value="Peripla_BP_3"/>
    <property type="match status" value="1"/>
</dbReference>
<evidence type="ECO:0000259" key="4">
    <source>
        <dbReference type="PROSITE" id="PS50932"/>
    </source>
</evidence>
<dbReference type="EMBL" id="CP078077">
    <property type="protein sequence ID" value="UPL13629.1"/>
    <property type="molecule type" value="Genomic_DNA"/>
</dbReference>
<dbReference type="CDD" id="cd06267">
    <property type="entry name" value="PBP1_LacI_sugar_binding-like"/>
    <property type="match status" value="1"/>
</dbReference>
<dbReference type="InterPro" id="IPR010982">
    <property type="entry name" value="Lambda_DNA-bd_dom_sf"/>
</dbReference>
<dbReference type="Gene3D" id="3.40.50.2300">
    <property type="match status" value="2"/>
</dbReference>
<dbReference type="CDD" id="cd01392">
    <property type="entry name" value="HTH_LacI"/>
    <property type="match status" value="1"/>
</dbReference>
<evidence type="ECO:0000256" key="2">
    <source>
        <dbReference type="ARBA" id="ARBA00023125"/>
    </source>
</evidence>
<dbReference type="SUPFAM" id="SSF47413">
    <property type="entry name" value="lambda repressor-like DNA-binding domains"/>
    <property type="match status" value="1"/>
</dbReference>
<organism evidence="5 6">
    <name type="scientific">Microbacterium galbinum</name>
    <dbReference type="NCBI Taxonomy" id="2851646"/>
    <lineage>
        <taxon>Bacteria</taxon>
        <taxon>Bacillati</taxon>
        <taxon>Actinomycetota</taxon>
        <taxon>Actinomycetes</taxon>
        <taxon>Micrococcales</taxon>
        <taxon>Microbacteriaceae</taxon>
        <taxon>Microbacterium</taxon>
    </lineage>
</organism>
<evidence type="ECO:0000256" key="3">
    <source>
        <dbReference type="ARBA" id="ARBA00023163"/>
    </source>
</evidence>
<keyword evidence="2" id="KW-0238">DNA-binding</keyword>
<dbReference type="InterPro" id="IPR028082">
    <property type="entry name" value="Peripla_BP_I"/>
</dbReference>
<evidence type="ECO:0000313" key="5">
    <source>
        <dbReference type="EMBL" id="UPL13629.1"/>
    </source>
</evidence>
<dbReference type="SUPFAM" id="SSF53822">
    <property type="entry name" value="Periplasmic binding protein-like I"/>
    <property type="match status" value="1"/>
</dbReference>
<keyword evidence="6" id="KW-1185">Reference proteome</keyword>
<feature type="domain" description="HTH lacI-type" evidence="4">
    <location>
        <begin position="12"/>
        <end position="73"/>
    </location>
</feature>
<sequence>MAVPARRVQRRVTLTEIAEALGVAPSTVSRALSNPNRVSPAMYERITSKAQEMGYTSALLPAAENRLARGTIALVLPNLTNPFNLDVTRGAQAQIRAASYLHLLVSTEESLPMEEQWLRELARTVDGIVVSSPRIDDEALRAVAQIAPTVVINRQSPGLSGVVIDTPAGLAQAVHYLHSLGHTRIAYVRGPHGSWTDGTRFDAITAAAEEDGVDLVAVGRYHVTLANGAAAADAVVLTRATACIFFNDVLAIGALDRFRQLGVSIPDDLSVVGCDDIFGSSFSHPPLTTVTSPGESAGRAAVDMLIGRFATRDRSDRIDHISAHLTVRASTGPRKGGQDTP</sequence>
<dbReference type="RefSeq" id="WP_247956866.1">
    <property type="nucleotide sequence ID" value="NZ_CP078077.1"/>
</dbReference>
<name>A0ABY4ILY8_9MICO</name>
<dbReference type="PANTHER" id="PTHR30146">
    <property type="entry name" value="LACI-RELATED TRANSCRIPTIONAL REPRESSOR"/>
    <property type="match status" value="1"/>
</dbReference>
<dbReference type="SMART" id="SM00354">
    <property type="entry name" value="HTH_LACI"/>
    <property type="match status" value="1"/>
</dbReference>
<keyword evidence="1" id="KW-0805">Transcription regulation</keyword>
<dbReference type="InterPro" id="IPR000843">
    <property type="entry name" value="HTH_LacI"/>
</dbReference>
<dbReference type="Gene3D" id="1.10.260.40">
    <property type="entry name" value="lambda repressor-like DNA-binding domains"/>
    <property type="match status" value="1"/>
</dbReference>
<dbReference type="InterPro" id="IPR046335">
    <property type="entry name" value="LacI/GalR-like_sensor"/>
</dbReference>
<dbReference type="PANTHER" id="PTHR30146:SF138">
    <property type="entry name" value="TRANSCRIPTIONAL REGULATORY PROTEIN"/>
    <property type="match status" value="1"/>
</dbReference>
<keyword evidence="3" id="KW-0804">Transcription</keyword>